<dbReference type="AlphaFoldDB" id="A0AAN9UWH6"/>
<evidence type="ECO:0000313" key="2">
    <source>
        <dbReference type="EMBL" id="KAK7756765.1"/>
    </source>
</evidence>
<dbReference type="PIRSF" id="PIRSF016184">
    <property type="entry name" value="PhzC_PhzF"/>
    <property type="match status" value="1"/>
</dbReference>
<dbReference type="InterPro" id="IPR003719">
    <property type="entry name" value="Phenazine_PhzF-like"/>
</dbReference>
<dbReference type="PANTHER" id="PTHR13774:SF32">
    <property type="entry name" value="ANTISENSE-ENHANCING SEQUENCE 1"/>
    <property type="match status" value="1"/>
</dbReference>
<organism evidence="2 3">
    <name type="scientific">Diatrype stigma</name>
    <dbReference type="NCBI Taxonomy" id="117547"/>
    <lineage>
        <taxon>Eukaryota</taxon>
        <taxon>Fungi</taxon>
        <taxon>Dikarya</taxon>
        <taxon>Ascomycota</taxon>
        <taxon>Pezizomycotina</taxon>
        <taxon>Sordariomycetes</taxon>
        <taxon>Xylariomycetidae</taxon>
        <taxon>Xylariales</taxon>
        <taxon>Diatrypaceae</taxon>
        <taxon>Diatrype</taxon>
    </lineage>
</organism>
<feature type="active site" evidence="1">
    <location>
        <position position="50"/>
    </location>
</feature>
<accession>A0AAN9UWH6</accession>
<keyword evidence="3" id="KW-1185">Reference proteome</keyword>
<name>A0AAN9UWH6_9PEZI</name>
<dbReference type="NCBIfam" id="TIGR00654">
    <property type="entry name" value="PhzF_family"/>
    <property type="match status" value="1"/>
</dbReference>
<reference evidence="2 3" key="1">
    <citation type="submission" date="2024-02" db="EMBL/GenBank/DDBJ databases">
        <title>De novo assembly and annotation of 12 fungi associated with fruit tree decline syndrome in Ontario, Canada.</title>
        <authorList>
            <person name="Sulman M."/>
            <person name="Ellouze W."/>
            <person name="Ilyukhin E."/>
        </authorList>
    </citation>
    <scope>NUCLEOTIDE SEQUENCE [LARGE SCALE GENOMIC DNA]</scope>
    <source>
        <strain evidence="2 3">M11/M66-122</strain>
    </source>
</reference>
<evidence type="ECO:0000256" key="1">
    <source>
        <dbReference type="PIRSR" id="PIRSR016184-1"/>
    </source>
</evidence>
<evidence type="ECO:0008006" key="4">
    <source>
        <dbReference type="Google" id="ProtNLM"/>
    </source>
</evidence>
<proteinExistence type="predicted"/>
<protein>
    <recommendedName>
        <fullName evidence="4">Phenazine biosynthesis protein</fullName>
    </recommendedName>
</protein>
<dbReference type="EMBL" id="JAKJXP020000005">
    <property type="protein sequence ID" value="KAK7756765.1"/>
    <property type="molecule type" value="Genomic_DNA"/>
</dbReference>
<dbReference type="GO" id="GO:0005737">
    <property type="term" value="C:cytoplasm"/>
    <property type="evidence" value="ECO:0007669"/>
    <property type="project" value="TreeGrafter"/>
</dbReference>
<dbReference type="PANTHER" id="PTHR13774">
    <property type="entry name" value="PHENAZINE BIOSYNTHESIS PROTEIN"/>
    <property type="match status" value="1"/>
</dbReference>
<dbReference type="Proteomes" id="UP001320420">
    <property type="component" value="Unassembled WGS sequence"/>
</dbReference>
<gene>
    <name evidence="2" type="ORF">SLS62_001208</name>
</gene>
<dbReference type="Pfam" id="PF02567">
    <property type="entry name" value="PhzC-PhzF"/>
    <property type="match status" value="2"/>
</dbReference>
<dbReference type="SUPFAM" id="SSF54506">
    <property type="entry name" value="Diaminopimelate epimerase-like"/>
    <property type="match status" value="1"/>
</dbReference>
<sequence>MELQFHTLDVFTSTRLEGNPLAVVSVPAALKGKLSQETMAKIAQEFHLSETVFLHEGEGEGDDASTSTERHINIFTVEGEIPFAGHPTIGTSVLVKYHLALPSVDTLVAKCGPIGIEAGPGQYIRARIPHDVRVHGRTLADVVRGSDHPGLSADPVVREAELKAPVVSIVNGMTFVLVKLPSLGALGALEKERLDFAKLDTPLLDEGWRESFVGRYYYVDVGDGGGDDGGEKKRRLRTRLVEVGFEDPATGSAASALCSFLTLVEEKRGARFEITQGVEMGRRSVIHVETTVKQGQGEDGLILDDVYLGGTAVVVMKGSLKVDNL</sequence>
<evidence type="ECO:0000313" key="3">
    <source>
        <dbReference type="Proteomes" id="UP001320420"/>
    </source>
</evidence>
<dbReference type="Gene3D" id="3.10.310.10">
    <property type="entry name" value="Diaminopimelate Epimerase, Chain A, domain 1"/>
    <property type="match status" value="2"/>
</dbReference>
<comment type="caution">
    <text evidence="2">The sequence shown here is derived from an EMBL/GenBank/DDBJ whole genome shotgun (WGS) entry which is preliminary data.</text>
</comment>
<dbReference type="GO" id="GO:0016853">
    <property type="term" value="F:isomerase activity"/>
    <property type="evidence" value="ECO:0007669"/>
    <property type="project" value="TreeGrafter"/>
</dbReference>